<dbReference type="InterPro" id="IPR004841">
    <property type="entry name" value="AA-permease/SLC12A_dom"/>
</dbReference>
<feature type="transmembrane region" description="Helical" evidence="7">
    <location>
        <begin position="433"/>
        <end position="452"/>
    </location>
</feature>
<keyword evidence="2" id="KW-0813">Transport</keyword>
<dbReference type="PROSITE" id="PS00218">
    <property type="entry name" value="AMINO_ACID_PERMEASE_1"/>
    <property type="match status" value="1"/>
</dbReference>
<evidence type="ECO:0000256" key="3">
    <source>
        <dbReference type="ARBA" id="ARBA00022692"/>
    </source>
</evidence>
<keyword evidence="4" id="KW-0029">Amino-acid transport</keyword>
<protein>
    <submittedName>
        <fullName evidence="9">Amino acid permease</fullName>
    </submittedName>
</protein>
<feature type="transmembrane region" description="Helical" evidence="7">
    <location>
        <begin position="123"/>
        <end position="143"/>
    </location>
</feature>
<dbReference type="RefSeq" id="WP_155111824.1">
    <property type="nucleotide sequence ID" value="NZ_WMIB01000005.1"/>
</dbReference>
<dbReference type="AlphaFoldDB" id="A0A7X2V4M7"/>
<evidence type="ECO:0000256" key="7">
    <source>
        <dbReference type="SAM" id="Phobius"/>
    </source>
</evidence>
<comment type="subcellular location">
    <subcellularLocation>
        <location evidence="1">Cell membrane</location>
        <topology evidence="1">Multi-pass membrane protein</topology>
    </subcellularLocation>
</comment>
<evidence type="ECO:0000256" key="5">
    <source>
        <dbReference type="ARBA" id="ARBA00022989"/>
    </source>
</evidence>
<dbReference type="PIRSF" id="PIRSF006060">
    <property type="entry name" value="AA_transporter"/>
    <property type="match status" value="1"/>
</dbReference>
<comment type="caution">
    <text evidence="9">The sequence shown here is derived from an EMBL/GenBank/DDBJ whole genome shotgun (WGS) entry which is preliminary data.</text>
</comment>
<dbReference type="PANTHER" id="PTHR43495:SF5">
    <property type="entry name" value="GAMMA-AMINOBUTYRIC ACID PERMEASE"/>
    <property type="match status" value="1"/>
</dbReference>
<evidence type="ECO:0000256" key="1">
    <source>
        <dbReference type="ARBA" id="ARBA00004651"/>
    </source>
</evidence>
<feature type="transmembrane region" description="Helical" evidence="7">
    <location>
        <begin position="17"/>
        <end position="36"/>
    </location>
</feature>
<keyword evidence="6 7" id="KW-0472">Membrane</keyword>
<feature type="transmembrane region" description="Helical" evidence="7">
    <location>
        <begin position="197"/>
        <end position="216"/>
    </location>
</feature>
<dbReference type="GO" id="GO:0055085">
    <property type="term" value="P:transmembrane transport"/>
    <property type="evidence" value="ECO:0007669"/>
    <property type="project" value="InterPro"/>
</dbReference>
<dbReference type="Gene3D" id="1.20.1740.10">
    <property type="entry name" value="Amino acid/polyamine transporter I"/>
    <property type="match status" value="1"/>
</dbReference>
<dbReference type="GO" id="GO:0005886">
    <property type="term" value="C:plasma membrane"/>
    <property type="evidence" value="ECO:0007669"/>
    <property type="project" value="UniProtKB-SubCell"/>
</dbReference>
<feature type="transmembrane region" description="Helical" evidence="7">
    <location>
        <begin position="406"/>
        <end position="427"/>
    </location>
</feature>
<feature type="transmembrane region" description="Helical" evidence="7">
    <location>
        <begin position="244"/>
        <end position="264"/>
    </location>
</feature>
<proteinExistence type="predicted"/>
<feature type="transmembrane region" description="Helical" evidence="7">
    <location>
        <begin position="362"/>
        <end position="385"/>
    </location>
</feature>
<evidence type="ECO:0000256" key="2">
    <source>
        <dbReference type="ARBA" id="ARBA00022448"/>
    </source>
</evidence>
<evidence type="ECO:0000256" key="4">
    <source>
        <dbReference type="ARBA" id="ARBA00022970"/>
    </source>
</evidence>
<feature type="domain" description="Amino acid permease/ SLC12A" evidence="8">
    <location>
        <begin position="16"/>
        <end position="458"/>
    </location>
</feature>
<dbReference type="EMBL" id="WMIB01000005">
    <property type="protein sequence ID" value="MTH53296.1"/>
    <property type="molecule type" value="Genomic_DNA"/>
</dbReference>
<feature type="transmembrane region" description="Helical" evidence="7">
    <location>
        <begin position="48"/>
        <end position="72"/>
    </location>
</feature>
<feature type="transmembrane region" description="Helical" evidence="7">
    <location>
        <begin position="334"/>
        <end position="356"/>
    </location>
</feature>
<sequence>MQTSNNDLKKELKERHILMIALGGVIGTGLFLSTGYTIGEAGPGGAILAYLIGGFVMYLTMLCLGELAVALPHVGSYQTYAAKFISPGAGYVVGWMSWLNWSVTVGLELLTVSILMKRWFPEVNPWIWCVVFAVLLFAINALSSKSFAEVEFWFAGIKVITVIAFIILGGAAIFGLLQMEGGAPAPMFSNFTEHGGLFPNGILAIIVTMIGVNFAFQGTELVGIAAGESKNPEKTIPKAIHHTVWRILIFFVLSVFVLSALFPWKEAGLMESPFVTVFDRIGIPYAADIMNFVIITAVLSVANSGLYATSRVLWSMSRQGMISGRFGKLNKRGVPINALIASMVVGCLCLLCGFFAEDTVYVWLLSIAGFGAVFVWASIALSNYMGRKQFIRNGGKVEDLKFRTPLYPFVPLAALGANVLVMISLAFIPDQRMALYCGIPFLIGCALFYRFYAKARMTFNEVELNIEPEKDLAERKKA</sequence>
<evidence type="ECO:0000313" key="9">
    <source>
        <dbReference type="EMBL" id="MTH53296.1"/>
    </source>
</evidence>
<organism evidence="9 10">
    <name type="scientific">Metabacillus mangrovi</name>
    <dbReference type="NCBI Taxonomy" id="1491830"/>
    <lineage>
        <taxon>Bacteria</taxon>
        <taxon>Bacillati</taxon>
        <taxon>Bacillota</taxon>
        <taxon>Bacilli</taxon>
        <taxon>Bacillales</taxon>
        <taxon>Bacillaceae</taxon>
        <taxon>Metabacillus</taxon>
    </lineage>
</organism>
<dbReference type="FunFam" id="1.20.1740.10:FF:000001">
    <property type="entry name" value="Amino acid permease"/>
    <property type="match status" value="1"/>
</dbReference>
<dbReference type="OrthoDB" id="9780162at2"/>
<feature type="transmembrane region" description="Helical" evidence="7">
    <location>
        <begin position="84"/>
        <end position="103"/>
    </location>
</feature>
<gene>
    <name evidence="9" type="ORF">GKZ89_07700</name>
</gene>
<feature type="transmembrane region" description="Helical" evidence="7">
    <location>
        <begin position="155"/>
        <end position="177"/>
    </location>
</feature>
<keyword evidence="5 7" id="KW-1133">Transmembrane helix</keyword>
<dbReference type="Proteomes" id="UP000434639">
    <property type="component" value="Unassembled WGS sequence"/>
</dbReference>
<evidence type="ECO:0000313" key="10">
    <source>
        <dbReference type="Proteomes" id="UP000434639"/>
    </source>
</evidence>
<keyword evidence="10" id="KW-1185">Reference proteome</keyword>
<evidence type="ECO:0000256" key="6">
    <source>
        <dbReference type="ARBA" id="ARBA00023136"/>
    </source>
</evidence>
<dbReference type="PANTHER" id="PTHR43495">
    <property type="entry name" value="GABA PERMEASE"/>
    <property type="match status" value="1"/>
</dbReference>
<accession>A0A7X2V4M7</accession>
<feature type="transmembrane region" description="Helical" evidence="7">
    <location>
        <begin position="289"/>
        <end position="314"/>
    </location>
</feature>
<keyword evidence="3 7" id="KW-0812">Transmembrane</keyword>
<dbReference type="InterPro" id="IPR004840">
    <property type="entry name" value="Amino_acid_permease_CS"/>
</dbReference>
<name>A0A7X2V4M7_9BACI</name>
<dbReference type="GO" id="GO:0006865">
    <property type="term" value="P:amino acid transport"/>
    <property type="evidence" value="ECO:0007669"/>
    <property type="project" value="UniProtKB-KW"/>
</dbReference>
<reference evidence="9 10" key="1">
    <citation type="journal article" date="2017" name="Int. J. Syst. Evol. Microbiol.">
        <title>Bacillus mangrovi sp. nov., isolated from a sediment sample from a mangrove forest.</title>
        <authorList>
            <person name="Gupta V."/>
            <person name="Singh P.K."/>
            <person name="Korpole S."/>
            <person name="Tanuku N.R.S."/>
            <person name="Pinnaka A.K."/>
        </authorList>
    </citation>
    <scope>NUCLEOTIDE SEQUENCE [LARGE SCALE GENOMIC DNA]</scope>
    <source>
        <strain evidence="9 10">KCTC 33872</strain>
    </source>
</reference>
<dbReference type="Pfam" id="PF00324">
    <property type="entry name" value="AA_permease"/>
    <property type="match status" value="1"/>
</dbReference>
<evidence type="ECO:0000259" key="8">
    <source>
        <dbReference type="Pfam" id="PF00324"/>
    </source>
</evidence>